<evidence type="ECO:0000313" key="5">
    <source>
        <dbReference type="Proteomes" id="UP000220340"/>
    </source>
</evidence>
<dbReference type="Proteomes" id="UP000220340">
    <property type="component" value="Unassembled WGS sequence"/>
</dbReference>
<evidence type="ECO:0000313" key="4">
    <source>
        <dbReference type="Proteomes" id="UP000191039"/>
    </source>
</evidence>
<comment type="caution">
    <text evidence="2">The sequence shown here is derived from an EMBL/GenBank/DDBJ whole genome shotgun (WGS) entry which is preliminary data.</text>
</comment>
<evidence type="ECO:0000313" key="3">
    <source>
        <dbReference type="EMBL" id="PEG52097.1"/>
    </source>
</evidence>
<name>A0A1Q4HLQ0_9MYCO</name>
<evidence type="ECO:0000313" key="2">
    <source>
        <dbReference type="EMBL" id="OPE53163.1"/>
    </source>
</evidence>
<accession>A0A1Q4HLQ0</accession>
<protein>
    <submittedName>
        <fullName evidence="2">Uncharacterized protein</fullName>
    </submittedName>
</protein>
<keyword evidence="5" id="KW-1185">Reference proteome</keyword>
<dbReference type="EMBL" id="PDCR01000037">
    <property type="protein sequence ID" value="PEG52097.1"/>
    <property type="molecule type" value="Genomic_DNA"/>
</dbReference>
<reference evidence="3 5" key="2">
    <citation type="submission" date="2017-10" db="EMBL/GenBank/DDBJ databases">
        <title>The new phylogeny of genus Mycobacterium.</title>
        <authorList>
            <person name="Tortoli E."/>
            <person name="Trovato A."/>
            <person name="Cirillo D.M."/>
        </authorList>
    </citation>
    <scope>NUCLEOTIDE SEQUENCE [LARGE SCALE GENOMIC DNA]</scope>
    <source>
        <strain evidence="3 5">IP141170001</strain>
    </source>
</reference>
<dbReference type="Proteomes" id="UP000191039">
    <property type="component" value="Unassembled WGS sequence"/>
</dbReference>
<dbReference type="EMBL" id="MIJD01000181">
    <property type="protein sequence ID" value="OPE53163.1"/>
    <property type="molecule type" value="Genomic_DNA"/>
</dbReference>
<evidence type="ECO:0000256" key="1">
    <source>
        <dbReference type="SAM" id="MobiDB-lite"/>
    </source>
</evidence>
<proteinExistence type="predicted"/>
<dbReference type="AlphaFoldDB" id="A0A1Q4HLQ0"/>
<reference evidence="2 4" key="1">
    <citation type="submission" date="2016-09" db="EMBL/GenBank/DDBJ databases">
        <title>genome sequences of unsequenced Mycobacteria.</title>
        <authorList>
            <person name="Greninger A.L."/>
            <person name="Jerome K.R."/>
            <person name="Mcnair B."/>
            <person name="Wallis C."/>
            <person name="Fang F."/>
        </authorList>
    </citation>
    <scope>NUCLEOTIDE SEQUENCE [LARGE SCALE GENOMIC DNA]</scope>
    <source>
        <strain evidence="2 4">BM1</strain>
    </source>
</reference>
<organism evidence="2 4">
    <name type="scientific">Mycolicibacterium diernhoferi</name>
    <dbReference type="NCBI Taxonomy" id="1801"/>
    <lineage>
        <taxon>Bacteria</taxon>
        <taxon>Bacillati</taxon>
        <taxon>Actinomycetota</taxon>
        <taxon>Actinomycetes</taxon>
        <taxon>Mycobacteriales</taxon>
        <taxon>Mycobacteriaceae</taxon>
        <taxon>Mycolicibacterium</taxon>
    </lineage>
</organism>
<sequence length="74" mass="7939">MLVTVARTALDKPSLSADSENGSDDRHRFPRLANPLCEGDLISVERFGSTNRQPAQLASGLSSVSTLALQLKLD</sequence>
<feature type="region of interest" description="Disordered" evidence="1">
    <location>
        <begin position="1"/>
        <end position="30"/>
    </location>
</feature>
<gene>
    <name evidence="2" type="ORF">BV510_17010</name>
    <name evidence="3" type="ORF">CRI78_23455</name>
</gene>